<dbReference type="eggNOG" id="COG4068">
    <property type="taxonomic scope" value="Bacteria"/>
</dbReference>
<evidence type="ECO:0000313" key="2">
    <source>
        <dbReference type="Proteomes" id="UP000011135"/>
    </source>
</evidence>
<gene>
    <name evidence="1" type="ORF">C900_04854</name>
</gene>
<sequence length="64" mass="7870">MHINRFILKKILAIHPSLAFKLFTHYWKAKNNNLYLFCYEFGFMERTENGKAKYILIQWQPCMR</sequence>
<proteinExistence type="predicted"/>
<dbReference type="AlphaFoldDB" id="L8JQ60"/>
<reference evidence="1 2" key="1">
    <citation type="submission" date="2012-12" db="EMBL/GenBank/DDBJ databases">
        <title>Genome assembly of Fulvivirga imtechensis AK7.</title>
        <authorList>
            <person name="Nupur N."/>
            <person name="Khatri I."/>
            <person name="Kumar R."/>
            <person name="Subramanian S."/>
            <person name="Pinnaka A."/>
        </authorList>
    </citation>
    <scope>NUCLEOTIDE SEQUENCE [LARGE SCALE GENOMIC DNA]</scope>
    <source>
        <strain evidence="1 2">AK7</strain>
    </source>
</reference>
<protein>
    <submittedName>
        <fullName evidence="1">Uncharacterized protein</fullName>
    </submittedName>
</protein>
<dbReference type="EMBL" id="AMZN01000070">
    <property type="protein sequence ID" value="ELR69629.1"/>
    <property type="molecule type" value="Genomic_DNA"/>
</dbReference>
<accession>L8JQ60</accession>
<comment type="caution">
    <text evidence="1">The sequence shown here is derived from an EMBL/GenBank/DDBJ whole genome shotgun (WGS) entry which is preliminary data.</text>
</comment>
<organism evidence="1 2">
    <name type="scientific">Fulvivirga imtechensis AK7</name>
    <dbReference type="NCBI Taxonomy" id="1237149"/>
    <lineage>
        <taxon>Bacteria</taxon>
        <taxon>Pseudomonadati</taxon>
        <taxon>Bacteroidota</taxon>
        <taxon>Cytophagia</taxon>
        <taxon>Cytophagales</taxon>
        <taxon>Fulvivirgaceae</taxon>
        <taxon>Fulvivirga</taxon>
    </lineage>
</organism>
<evidence type="ECO:0000313" key="1">
    <source>
        <dbReference type="EMBL" id="ELR69629.1"/>
    </source>
</evidence>
<dbReference type="Proteomes" id="UP000011135">
    <property type="component" value="Unassembled WGS sequence"/>
</dbReference>
<keyword evidence="2" id="KW-1185">Reference proteome</keyword>
<name>L8JQ60_9BACT</name>